<reference evidence="1" key="1">
    <citation type="submission" date="2023-04" db="EMBL/GenBank/DDBJ databases">
        <title>Sphingomonas sp. MAHUQ-71 isolated from rice field.</title>
        <authorList>
            <person name="Huq M.A."/>
        </authorList>
    </citation>
    <scope>NUCLEOTIDE SEQUENCE</scope>
    <source>
        <strain evidence="1">MAHUQ-71</strain>
    </source>
</reference>
<keyword evidence="2" id="KW-1185">Reference proteome</keyword>
<dbReference type="PANTHER" id="PTHR31793:SF24">
    <property type="entry name" value="LONG-CHAIN ACYL-COA THIOESTERASE FADM"/>
    <property type="match status" value="1"/>
</dbReference>
<sequence>MGRAAPELLDPARYIFVQDVQTRFSDMDSNQHINNVAIAAAFEDARVRFDLGHGARALFKNLRMMIVAAGIDYLAEAHYPQPLRIHVGVLAIGRTSWTLGQLALQDGRACAYCRATICATDGKAPTPLPDDLRECLTRGMIRPIAEG</sequence>
<dbReference type="InterPro" id="IPR029069">
    <property type="entry name" value="HotDog_dom_sf"/>
</dbReference>
<dbReference type="Proteomes" id="UP001160625">
    <property type="component" value="Unassembled WGS sequence"/>
</dbReference>
<dbReference type="CDD" id="cd00586">
    <property type="entry name" value="4HBT"/>
    <property type="match status" value="1"/>
</dbReference>
<dbReference type="EMBL" id="JARYGZ010000002">
    <property type="protein sequence ID" value="MDH7640121.1"/>
    <property type="molecule type" value="Genomic_DNA"/>
</dbReference>
<dbReference type="SUPFAM" id="SSF54637">
    <property type="entry name" value="Thioesterase/thiol ester dehydrase-isomerase"/>
    <property type="match status" value="1"/>
</dbReference>
<dbReference type="EC" id="3.1.2.-" evidence="1"/>
<evidence type="ECO:0000313" key="1">
    <source>
        <dbReference type="EMBL" id="MDH7640121.1"/>
    </source>
</evidence>
<proteinExistence type="predicted"/>
<dbReference type="Pfam" id="PF13279">
    <property type="entry name" value="4HBT_2"/>
    <property type="match status" value="1"/>
</dbReference>
<gene>
    <name evidence="1" type="ORF">QGN17_15395</name>
</gene>
<dbReference type="PANTHER" id="PTHR31793">
    <property type="entry name" value="4-HYDROXYBENZOYL-COA THIOESTERASE FAMILY MEMBER"/>
    <property type="match status" value="1"/>
</dbReference>
<accession>A0ABT6N4M4</accession>
<evidence type="ECO:0000313" key="2">
    <source>
        <dbReference type="Proteomes" id="UP001160625"/>
    </source>
</evidence>
<name>A0ABT6N4M4_9SPHN</name>
<dbReference type="RefSeq" id="WP_022690818.1">
    <property type="nucleotide sequence ID" value="NZ_JARYGZ010000002.1"/>
</dbReference>
<keyword evidence="1" id="KW-0378">Hydrolase</keyword>
<protein>
    <submittedName>
        <fullName evidence="1">Acyl-CoA thioesterase</fullName>
        <ecNumber evidence="1">3.1.2.-</ecNumber>
    </submittedName>
</protein>
<dbReference type="GO" id="GO:0016787">
    <property type="term" value="F:hydrolase activity"/>
    <property type="evidence" value="ECO:0007669"/>
    <property type="project" value="UniProtKB-KW"/>
</dbReference>
<comment type="caution">
    <text evidence="1">The sequence shown here is derived from an EMBL/GenBank/DDBJ whole genome shotgun (WGS) entry which is preliminary data.</text>
</comment>
<organism evidence="1 2">
    <name type="scientific">Sphingomonas oryzagri</name>
    <dbReference type="NCBI Taxonomy" id="3042314"/>
    <lineage>
        <taxon>Bacteria</taxon>
        <taxon>Pseudomonadati</taxon>
        <taxon>Pseudomonadota</taxon>
        <taxon>Alphaproteobacteria</taxon>
        <taxon>Sphingomonadales</taxon>
        <taxon>Sphingomonadaceae</taxon>
        <taxon>Sphingomonas</taxon>
    </lineage>
</organism>
<dbReference type="Gene3D" id="3.10.129.10">
    <property type="entry name" value="Hotdog Thioesterase"/>
    <property type="match status" value="1"/>
</dbReference>
<dbReference type="InterPro" id="IPR050563">
    <property type="entry name" value="4-hydroxybenzoyl-CoA_TE"/>
</dbReference>